<gene>
    <name evidence="2" type="ORF">LUZ61_000478</name>
</gene>
<dbReference type="InterPro" id="IPR001810">
    <property type="entry name" value="F-box_dom"/>
</dbReference>
<feature type="domain" description="F-box" evidence="1">
    <location>
        <begin position="21"/>
        <end position="69"/>
    </location>
</feature>
<accession>A0AAD5ZFF6</accession>
<name>A0AAD5ZFF6_9POAL</name>
<evidence type="ECO:0000313" key="2">
    <source>
        <dbReference type="EMBL" id="KAJ3696773.1"/>
    </source>
</evidence>
<comment type="caution">
    <text evidence="2">The sequence shown here is derived from an EMBL/GenBank/DDBJ whole genome shotgun (WGS) entry which is preliminary data.</text>
</comment>
<dbReference type="AlphaFoldDB" id="A0AAD5ZFF6"/>
<dbReference type="PROSITE" id="PS50181">
    <property type="entry name" value="FBOX"/>
    <property type="match status" value="1"/>
</dbReference>
<dbReference type="PANTHER" id="PTHR31672">
    <property type="entry name" value="BNACNNG10540D PROTEIN"/>
    <property type="match status" value="1"/>
</dbReference>
<reference evidence="2 3" key="1">
    <citation type="journal article" date="2022" name="Cell">
        <title>Repeat-based holocentromeres influence genome architecture and karyotype evolution.</title>
        <authorList>
            <person name="Hofstatter P.G."/>
            <person name="Thangavel G."/>
            <person name="Lux T."/>
            <person name="Neumann P."/>
            <person name="Vondrak T."/>
            <person name="Novak P."/>
            <person name="Zhang M."/>
            <person name="Costa L."/>
            <person name="Castellani M."/>
            <person name="Scott A."/>
            <person name="Toegelov H."/>
            <person name="Fuchs J."/>
            <person name="Mata-Sucre Y."/>
            <person name="Dias Y."/>
            <person name="Vanzela A.L.L."/>
            <person name="Huettel B."/>
            <person name="Almeida C.C.S."/>
            <person name="Simkova H."/>
            <person name="Souza G."/>
            <person name="Pedrosa-Harand A."/>
            <person name="Macas J."/>
            <person name="Mayer K.F.X."/>
            <person name="Houben A."/>
            <person name="Marques A."/>
        </authorList>
    </citation>
    <scope>NUCLEOTIDE SEQUENCE [LARGE SCALE GENOMIC DNA]</scope>
    <source>
        <strain evidence="2">RhyTen1mFocal</strain>
    </source>
</reference>
<dbReference type="InterPro" id="IPR050796">
    <property type="entry name" value="SCF_F-box_component"/>
</dbReference>
<dbReference type="EMBL" id="JAMRDG010000001">
    <property type="protein sequence ID" value="KAJ3696773.1"/>
    <property type="molecule type" value="Genomic_DNA"/>
</dbReference>
<organism evidence="2 3">
    <name type="scientific">Rhynchospora tenuis</name>
    <dbReference type="NCBI Taxonomy" id="198213"/>
    <lineage>
        <taxon>Eukaryota</taxon>
        <taxon>Viridiplantae</taxon>
        <taxon>Streptophyta</taxon>
        <taxon>Embryophyta</taxon>
        <taxon>Tracheophyta</taxon>
        <taxon>Spermatophyta</taxon>
        <taxon>Magnoliopsida</taxon>
        <taxon>Liliopsida</taxon>
        <taxon>Poales</taxon>
        <taxon>Cyperaceae</taxon>
        <taxon>Cyperoideae</taxon>
        <taxon>Rhynchosporeae</taxon>
        <taxon>Rhynchospora</taxon>
    </lineage>
</organism>
<dbReference type="InterPro" id="IPR005174">
    <property type="entry name" value="KIB1-4_b-propeller"/>
</dbReference>
<dbReference type="SUPFAM" id="SSF81383">
    <property type="entry name" value="F-box domain"/>
    <property type="match status" value="1"/>
</dbReference>
<dbReference type="Proteomes" id="UP001210211">
    <property type="component" value="Unassembled WGS sequence"/>
</dbReference>
<sequence length="403" mass="45733">MENQLQALAKTSLYHRPNADNFPMDMLPEEIQTRILSHLSTGETLQCQTVCKPWQMGIKAWASRLPMDYTSQPQKPFYFMYNTEKSYMDTYAYNSDKEKWVFFMIPNSDKQSSVLPLELPPFSKTNFCISASRGLVCFMDARSQDNIFVCNPLLKGQIRLLPKAPGAAACYCTMSLSTNVTSKKYVVAMVKSFPLNSCRYNYETIQLYKSETNSWVTLHTEKVGWVEGETCVICDDILYSVAQFPCVFGSTQPFHEILAYNLSQPSQRNSPAVKKVSVPCALTRVRLLNLNGTLIVVGGIPKDEKMKIKTIGIWKLCENKLTEITQAPEDVIGNFLERIDGAFGTSGCGNFVFVQSCISRTLLMYDFSNNIWKVLPKAPLPFEDYDSHYFNGFCFEPRLDVIP</sequence>
<evidence type="ECO:0000259" key="1">
    <source>
        <dbReference type="PROSITE" id="PS50181"/>
    </source>
</evidence>
<dbReference type="Pfam" id="PF12937">
    <property type="entry name" value="F-box-like"/>
    <property type="match status" value="1"/>
</dbReference>
<evidence type="ECO:0000313" key="3">
    <source>
        <dbReference type="Proteomes" id="UP001210211"/>
    </source>
</evidence>
<dbReference type="InterPro" id="IPR015915">
    <property type="entry name" value="Kelch-typ_b-propeller"/>
</dbReference>
<dbReference type="Pfam" id="PF03478">
    <property type="entry name" value="Beta-prop_KIB1-4"/>
    <property type="match status" value="1"/>
</dbReference>
<keyword evidence="3" id="KW-1185">Reference proteome</keyword>
<dbReference type="InterPro" id="IPR036047">
    <property type="entry name" value="F-box-like_dom_sf"/>
</dbReference>
<dbReference type="Gene3D" id="1.20.1280.50">
    <property type="match status" value="1"/>
</dbReference>
<dbReference type="Gene3D" id="2.120.10.80">
    <property type="entry name" value="Kelch-type beta propeller"/>
    <property type="match status" value="1"/>
</dbReference>
<dbReference type="SUPFAM" id="SSF50965">
    <property type="entry name" value="Galactose oxidase, central domain"/>
    <property type="match status" value="1"/>
</dbReference>
<dbReference type="InterPro" id="IPR011043">
    <property type="entry name" value="Gal_Oxase/kelch_b-propeller"/>
</dbReference>
<protein>
    <recommendedName>
        <fullName evidence="1">F-box domain-containing protein</fullName>
    </recommendedName>
</protein>
<proteinExistence type="predicted"/>